<organism evidence="1 2">
    <name type="scientific">Pseudomonas putida</name>
    <name type="common">Arthrobacter siderocapsulatus</name>
    <dbReference type="NCBI Taxonomy" id="303"/>
    <lineage>
        <taxon>Bacteria</taxon>
        <taxon>Pseudomonadati</taxon>
        <taxon>Pseudomonadota</taxon>
        <taxon>Gammaproteobacteria</taxon>
        <taxon>Pseudomonadales</taxon>
        <taxon>Pseudomonadaceae</taxon>
        <taxon>Pseudomonas</taxon>
    </lineage>
</organism>
<dbReference type="InterPro" id="IPR036265">
    <property type="entry name" value="HIT-like_sf"/>
</dbReference>
<protein>
    <submittedName>
        <fullName evidence="1">HIT family protein</fullName>
    </submittedName>
</protein>
<sequence>MPLIESQLHIPQSFIVHETDHWVLNHSFASALPGYLILGAKAPVDSLADLQPAALHEFGELLARAQRIMQDTLTPERLYISRYGHSPGYPVHFHLIPVYTWVEKLFWADQRYRLLQSFANPEKAQTRTDGAELTLFIWREFGEKQVPPPVDGPSIEQVIEQLRVAFA</sequence>
<name>A0A4D6XBG0_PSEPU</name>
<reference evidence="2" key="1">
    <citation type="submission" date="2019-04" db="EMBL/GenBank/DDBJ databases">
        <title>Genome sequence of Pseudomonas putida 1290, an auxin catabolizing strain.</title>
        <authorList>
            <person name="Laird T.S."/>
            <person name="Leveau J.H.J."/>
        </authorList>
    </citation>
    <scope>NUCLEOTIDE SEQUENCE [LARGE SCALE GENOMIC DNA]</scope>
    <source>
        <strain evidence="2">1290</strain>
    </source>
</reference>
<evidence type="ECO:0000313" key="2">
    <source>
        <dbReference type="Proteomes" id="UP000298551"/>
    </source>
</evidence>
<evidence type="ECO:0000313" key="1">
    <source>
        <dbReference type="EMBL" id="QCI11811.1"/>
    </source>
</evidence>
<dbReference type="Gene3D" id="3.30.428.10">
    <property type="entry name" value="HIT-like"/>
    <property type="match status" value="1"/>
</dbReference>
<accession>A0A4D6XBG0</accession>
<dbReference type="OrthoDB" id="8592405at2"/>
<dbReference type="AlphaFoldDB" id="A0A4D6XBG0"/>
<dbReference type="EMBL" id="CP039371">
    <property type="protein sequence ID" value="QCI11811.1"/>
    <property type="molecule type" value="Genomic_DNA"/>
</dbReference>
<proteinExistence type="predicted"/>
<gene>
    <name evidence="1" type="ORF">E6B08_10745</name>
</gene>
<dbReference type="RefSeq" id="WP_136913975.1">
    <property type="nucleotide sequence ID" value="NZ_CP039371.1"/>
</dbReference>
<dbReference type="SUPFAM" id="SSF54197">
    <property type="entry name" value="HIT-like"/>
    <property type="match status" value="1"/>
</dbReference>
<dbReference type="Proteomes" id="UP000298551">
    <property type="component" value="Chromosome"/>
</dbReference>